<evidence type="ECO:0000256" key="6">
    <source>
        <dbReference type="ARBA" id="ARBA00022692"/>
    </source>
</evidence>
<evidence type="ECO:0000256" key="8">
    <source>
        <dbReference type="ARBA" id="ARBA00023136"/>
    </source>
</evidence>
<dbReference type="GO" id="GO:0005886">
    <property type="term" value="C:plasma membrane"/>
    <property type="evidence" value="ECO:0007669"/>
    <property type="project" value="UniProtKB-SubCell"/>
</dbReference>
<dbReference type="PROSITE" id="PS00409">
    <property type="entry name" value="PROKAR_NTER_METHYL"/>
    <property type="match status" value="1"/>
</dbReference>
<keyword evidence="7 11" id="KW-1133">Transmembrane helix</keyword>
<proteinExistence type="inferred from homology"/>
<dbReference type="InterPro" id="IPR012902">
    <property type="entry name" value="N_methyl_site"/>
</dbReference>
<evidence type="ECO:0000256" key="9">
    <source>
        <dbReference type="ARBA" id="ARBA00025772"/>
    </source>
</evidence>
<evidence type="ECO:0000313" key="14">
    <source>
        <dbReference type="Proteomes" id="UP000886687"/>
    </source>
</evidence>
<evidence type="ECO:0000256" key="10">
    <source>
        <dbReference type="ARBA" id="ARBA00030775"/>
    </source>
</evidence>
<protein>
    <recommendedName>
        <fullName evidence="2">Type II secretion system protein H</fullName>
    </recommendedName>
    <alternativeName>
        <fullName evidence="10">General secretion pathway protein H</fullName>
    </alternativeName>
</protein>
<keyword evidence="6 11" id="KW-0812">Transmembrane</keyword>
<keyword evidence="8 11" id="KW-0472">Membrane</keyword>
<evidence type="ECO:0000313" key="13">
    <source>
        <dbReference type="EMBL" id="MCG7939368.1"/>
    </source>
</evidence>
<sequence>MKGTKGFTLIELIMTVVVASIMLAIGIPAFLNLSERTSVATTSNELLAGVLLARSEAVRQEVNVTFTPQADGWQVDAGVVNLLTHTVDSESITVGGNAVTYNARGRAALADTDSISISFDGEVKSRVCLSLTGRPFIRLAEDGVCP</sequence>
<dbReference type="Proteomes" id="UP000886687">
    <property type="component" value="Unassembled WGS sequence"/>
</dbReference>
<evidence type="ECO:0000256" key="2">
    <source>
        <dbReference type="ARBA" id="ARBA00021549"/>
    </source>
</evidence>
<name>A0A9E4K5E9_9GAMM</name>
<dbReference type="EMBL" id="JAEPDI010000005">
    <property type="protein sequence ID" value="MCG7939368.1"/>
    <property type="molecule type" value="Genomic_DNA"/>
</dbReference>
<keyword evidence="4" id="KW-0488">Methylation</keyword>
<feature type="transmembrane region" description="Helical" evidence="11">
    <location>
        <begin position="12"/>
        <end position="31"/>
    </location>
</feature>
<evidence type="ECO:0000259" key="12">
    <source>
        <dbReference type="Pfam" id="PF12019"/>
    </source>
</evidence>
<comment type="subcellular location">
    <subcellularLocation>
        <location evidence="1">Cell inner membrane</location>
        <topology evidence="1">Single-pass membrane protein</topology>
    </subcellularLocation>
</comment>
<dbReference type="Pfam" id="PF07963">
    <property type="entry name" value="N_methyl"/>
    <property type="match status" value="1"/>
</dbReference>
<dbReference type="Gene3D" id="3.30.700.10">
    <property type="entry name" value="Glycoprotein, Type 4 Pilin"/>
    <property type="match status" value="1"/>
</dbReference>
<reference evidence="13" key="1">
    <citation type="journal article" date="2021" name="Proc. Natl. Acad. Sci. U.S.A.">
        <title>Global biogeography of chemosynthetic symbionts reveals both localized and globally distributed symbiont groups. .</title>
        <authorList>
            <person name="Osvatic J.T."/>
            <person name="Wilkins L.G.E."/>
            <person name="Leibrecht L."/>
            <person name="Leray M."/>
            <person name="Zauner S."/>
            <person name="Polzin J."/>
            <person name="Camacho Y."/>
            <person name="Gros O."/>
            <person name="van Gils J.A."/>
            <person name="Eisen J.A."/>
            <person name="Petersen J.M."/>
            <person name="Yuen B."/>
        </authorList>
    </citation>
    <scope>NUCLEOTIDE SEQUENCE</scope>
    <source>
        <strain evidence="13">MAGL173</strain>
    </source>
</reference>
<accession>A0A9E4K5E9</accession>
<dbReference type="AlphaFoldDB" id="A0A9E4K5E9"/>
<keyword evidence="5" id="KW-0997">Cell inner membrane</keyword>
<dbReference type="NCBIfam" id="TIGR02532">
    <property type="entry name" value="IV_pilin_GFxxxE"/>
    <property type="match status" value="1"/>
</dbReference>
<evidence type="ECO:0000256" key="4">
    <source>
        <dbReference type="ARBA" id="ARBA00022481"/>
    </source>
</evidence>
<dbReference type="Pfam" id="PF12019">
    <property type="entry name" value="GspH"/>
    <property type="match status" value="1"/>
</dbReference>
<dbReference type="SUPFAM" id="SSF54523">
    <property type="entry name" value="Pili subunits"/>
    <property type="match status" value="1"/>
</dbReference>
<evidence type="ECO:0000256" key="11">
    <source>
        <dbReference type="SAM" id="Phobius"/>
    </source>
</evidence>
<gene>
    <name evidence="13" type="ORF">JAZ04_11020</name>
</gene>
<dbReference type="InterPro" id="IPR022346">
    <property type="entry name" value="T2SS_GspH"/>
</dbReference>
<keyword evidence="3" id="KW-1003">Cell membrane</keyword>
<dbReference type="InterPro" id="IPR045584">
    <property type="entry name" value="Pilin-like"/>
</dbReference>
<dbReference type="GO" id="GO:0015628">
    <property type="term" value="P:protein secretion by the type II secretion system"/>
    <property type="evidence" value="ECO:0007669"/>
    <property type="project" value="InterPro"/>
</dbReference>
<evidence type="ECO:0000256" key="5">
    <source>
        <dbReference type="ARBA" id="ARBA00022519"/>
    </source>
</evidence>
<evidence type="ECO:0000256" key="3">
    <source>
        <dbReference type="ARBA" id="ARBA00022475"/>
    </source>
</evidence>
<comment type="caution">
    <text evidence="13">The sequence shown here is derived from an EMBL/GenBank/DDBJ whole genome shotgun (WGS) entry which is preliminary data.</text>
</comment>
<dbReference type="GO" id="GO:0015627">
    <property type="term" value="C:type II protein secretion system complex"/>
    <property type="evidence" value="ECO:0007669"/>
    <property type="project" value="InterPro"/>
</dbReference>
<evidence type="ECO:0000256" key="1">
    <source>
        <dbReference type="ARBA" id="ARBA00004377"/>
    </source>
</evidence>
<feature type="domain" description="General secretion pathway GspH" evidence="12">
    <location>
        <begin position="43"/>
        <end position="133"/>
    </location>
</feature>
<evidence type="ECO:0000256" key="7">
    <source>
        <dbReference type="ARBA" id="ARBA00022989"/>
    </source>
</evidence>
<comment type="similarity">
    <text evidence="9">Belongs to the GSP H family.</text>
</comment>
<organism evidence="13 14">
    <name type="scientific">Candidatus Thiodiazotropha lotti</name>
    <dbReference type="NCBI Taxonomy" id="2792787"/>
    <lineage>
        <taxon>Bacteria</taxon>
        <taxon>Pseudomonadati</taxon>
        <taxon>Pseudomonadota</taxon>
        <taxon>Gammaproteobacteria</taxon>
        <taxon>Chromatiales</taxon>
        <taxon>Sedimenticolaceae</taxon>
        <taxon>Candidatus Thiodiazotropha</taxon>
    </lineage>
</organism>